<gene>
    <name evidence="15" type="ORF">DSCO28_26770</name>
</gene>
<proteinExistence type="inferred from homology"/>
<dbReference type="InterPro" id="IPR003439">
    <property type="entry name" value="ABC_transporter-like_ATP-bd"/>
</dbReference>
<dbReference type="AlphaFoldDB" id="A0A5K7ZM78"/>
<evidence type="ECO:0000256" key="10">
    <source>
        <dbReference type="ARBA" id="ARBA00038669"/>
    </source>
</evidence>
<evidence type="ECO:0000256" key="13">
    <source>
        <dbReference type="ARBA" id="ARBA00048610"/>
    </source>
</evidence>
<dbReference type="PROSITE" id="PS50893">
    <property type="entry name" value="ABC_TRANSPORTER_2"/>
    <property type="match status" value="1"/>
</dbReference>
<keyword evidence="6 15" id="KW-0067">ATP-binding</keyword>
<dbReference type="GO" id="GO:0005524">
    <property type="term" value="F:ATP binding"/>
    <property type="evidence" value="ECO:0007669"/>
    <property type="project" value="UniProtKB-KW"/>
</dbReference>
<evidence type="ECO:0000256" key="6">
    <source>
        <dbReference type="ARBA" id="ARBA00022840"/>
    </source>
</evidence>
<feature type="domain" description="ABC transporter" evidence="14">
    <location>
        <begin position="6"/>
        <end position="249"/>
    </location>
</feature>
<evidence type="ECO:0000256" key="12">
    <source>
        <dbReference type="ARBA" id="ARBA00044143"/>
    </source>
</evidence>
<sequence length="309" mass="33336">MSLLHISNLDIGFHLKGRSVTVVDGIELELARGERATIIGESGCGKSLIAMALLGILPSNATVRGSIYFGSQLLTELDKTALRRIRATRIGYVPQSAATCLNPVFRFETQAREVLHAGNGLATTPASVSKILARVGLVPAVARMYPHQLSEGMKGRALVGLGTCRQPELLVADEPTKGLDNDAKADLVALLRNLAGNGTRSLFLITHDLDVARALPGKLAVMYAGHFVEIAPSHTILEETPLHPYTKGLLRSHPSNGLHPMPGRAPEALHRPTGCRFVNRCARADAGCMRQPPSFRQIAADHWVRCHHV</sequence>
<evidence type="ECO:0000256" key="3">
    <source>
        <dbReference type="ARBA" id="ARBA00022448"/>
    </source>
</evidence>
<evidence type="ECO:0000256" key="9">
    <source>
        <dbReference type="ARBA" id="ARBA00023136"/>
    </source>
</evidence>
<dbReference type="InterPro" id="IPR027417">
    <property type="entry name" value="P-loop_NTPase"/>
</dbReference>
<evidence type="ECO:0000259" key="14">
    <source>
        <dbReference type="PROSITE" id="PS50893"/>
    </source>
</evidence>
<keyword evidence="8" id="KW-0406">Ion transport</keyword>
<dbReference type="PANTHER" id="PTHR43297:SF13">
    <property type="entry name" value="NICKEL ABC TRANSPORTER, ATP-BINDING PROTEIN"/>
    <property type="match status" value="1"/>
</dbReference>
<dbReference type="CDD" id="cd03257">
    <property type="entry name" value="ABC_NikE_OppD_transporters"/>
    <property type="match status" value="1"/>
</dbReference>
<protein>
    <recommendedName>
        <fullName evidence="12">Nickel import system ATP-binding protein NikD</fullName>
        <ecNumber evidence="11">7.2.2.11</ecNumber>
    </recommendedName>
</protein>
<dbReference type="Pfam" id="PF08352">
    <property type="entry name" value="oligo_HPY"/>
    <property type="match status" value="1"/>
</dbReference>
<dbReference type="GO" id="GO:0015413">
    <property type="term" value="F:ABC-type nickel transporter activity"/>
    <property type="evidence" value="ECO:0007669"/>
    <property type="project" value="UniProtKB-EC"/>
</dbReference>
<name>A0A5K7ZM78_9BACT</name>
<keyword evidence="5" id="KW-0547">Nucleotide-binding</keyword>
<dbReference type="NCBIfam" id="TIGR01727">
    <property type="entry name" value="oligo_HPY"/>
    <property type="match status" value="1"/>
</dbReference>
<dbReference type="InterPro" id="IPR003593">
    <property type="entry name" value="AAA+_ATPase"/>
</dbReference>
<dbReference type="GO" id="GO:0015833">
    <property type="term" value="P:peptide transport"/>
    <property type="evidence" value="ECO:0007669"/>
    <property type="project" value="InterPro"/>
</dbReference>
<evidence type="ECO:0000256" key="1">
    <source>
        <dbReference type="ARBA" id="ARBA00004417"/>
    </source>
</evidence>
<keyword evidence="4" id="KW-1003">Cell membrane</keyword>
<keyword evidence="7" id="KW-1278">Translocase</keyword>
<dbReference type="InterPro" id="IPR013563">
    <property type="entry name" value="Oligopep_ABC_C"/>
</dbReference>
<dbReference type="Proteomes" id="UP000425960">
    <property type="component" value="Chromosome"/>
</dbReference>
<evidence type="ECO:0000256" key="8">
    <source>
        <dbReference type="ARBA" id="ARBA00023065"/>
    </source>
</evidence>
<organism evidence="15 16">
    <name type="scientific">Desulfosarcina ovata subsp. sediminis</name>
    <dbReference type="NCBI Taxonomy" id="885957"/>
    <lineage>
        <taxon>Bacteria</taxon>
        <taxon>Pseudomonadati</taxon>
        <taxon>Thermodesulfobacteriota</taxon>
        <taxon>Desulfobacteria</taxon>
        <taxon>Desulfobacterales</taxon>
        <taxon>Desulfosarcinaceae</taxon>
        <taxon>Desulfosarcina</taxon>
    </lineage>
</organism>
<dbReference type="KEGG" id="dov:DSCO28_26770"/>
<comment type="subunit">
    <text evidence="10">The complex is composed of two ATP-binding proteins (NikD and NikE), two transmembrane proteins (NikB and NikC) and a solute-binding protein (NikA).</text>
</comment>
<dbReference type="PANTHER" id="PTHR43297">
    <property type="entry name" value="OLIGOPEPTIDE TRANSPORT ATP-BINDING PROTEIN APPD"/>
    <property type="match status" value="1"/>
</dbReference>
<dbReference type="EC" id="7.2.2.11" evidence="11"/>
<dbReference type="GO" id="GO:0005886">
    <property type="term" value="C:plasma membrane"/>
    <property type="evidence" value="ECO:0007669"/>
    <property type="project" value="UniProtKB-SubCell"/>
</dbReference>
<accession>A0A5K7ZM78</accession>
<reference evidence="15 16" key="1">
    <citation type="submission" date="2019-11" db="EMBL/GenBank/DDBJ databases">
        <title>Comparative genomics of hydrocarbon-degrading Desulfosarcina strains.</title>
        <authorList>
            <person name="Watanabe M."/>
            <person name="Kojima H."/>
            <person name="Fukui M."/>
        </authorList>
    </citation>
    <scope>NUCLEOTIDE SEQUENCE [LARGE SCALE GENOMIC DNA]</scope>
    <source>
        <strain evidence="15 16">28bB2T</strain>
    </source>
</reference>
<evidence type="ECO:0000256" key="5">
    <source>
        <dbReference type="ARBA" id="ARBA00022741"/>
    </source>
</evidence>
<dbReference type="EMBL" id="AP021876">
    <property type="protein sequence ID" value="BBO82111.1"/>
    <property type="molecule type" value="Genomic_DNA"/>
</dbReference>
<dbReference type="SUPFAM" id="SSF52540">
    <property type="entry name" value="P-loop containing nucleoside triphosphate hydrolases"/>
    <property type="match status" value="1"/>
</dbReference>
<evidence type="ECO:0000313" key="15">
    <source>
        <dbReference type="EMBL" id="BBO82111.1"/>
    </source>
</evidence>
<dbReference type="Gene3D" id="3.40.50.300">
    <property type="entry name" value="P-loop containing nucleotide triphosphate hydrolases"/>
    <property type="match status" value="1"/>
</dbReference>
<evidence type="ECO:0000256" key="11">
    <source>
        <dbReference type="ARBA" id="ARBA00039098"/>
    </source>
</evidence>
<evidence type="ECO:0000256" key="7">
    <source>
        <dbReference type="ARBA" id="ARBA00022967"/>
    </source>
</evidence>
<keyword evidence="9" id="KW-0472">Membrane</keyword>
<comment type="subcellular location">
    <subcellularLocation>
        <location evidence="1">Cell inner membrane</location>
        <topology evidence="1">Peripheral membrane protein</topology>
    </subcellularLocation>
</comment>
<comment type="catalytic activity">
    <reaction evidence="13">
        <text>Ni(2+)(out) + ATP + H2O = Ni(2+)(in) + ADP + phosphate + H(+)</text>
        <dbReference type="Rhea" id="RHEA:15557"/>
        <dbReference type="ChEBI" id="CHEBI:15377"/>
        <dbReference type="ChEBI" id="CHEBI:15378"/>
        <dbReference type="ChEBI" id="CHEBI:30616"/>
        <dbReference type="ChEBI" id="CHEBI:43474"/>
        <dbReference type="ChEBI" id="CHEBI:49786"/>
        <dbReference type="ChEBI" id="CHEBI:456216"/>
        <dbReference type="EC" id="7.2.2.11"/>
    </reaction>
    <physiologicalReaction direction="left-to-right" evidence="13">
        <dbReference type="Rhea" id="RHEA:15558"/>
    </physiologicalReaction>
</comment>
<dbReference type="InterPro" id="IPR050388">
    <property type="entry name" value="ABC_Ni/Peptide_Import"/>
</dbReference>
<dbReference type="RefSeq" id="WP_155322654.1">
    <property type="nucleotide sequence ID" value="NZ_AP021876.1"/>
</dbReference>
<comment type="similarity">
    <text evidence="2">Belongs to the ABC transporter superfamily.</text>
</comment>
<dbReference type="SMART" id="SM00382">
    <property type="entry name" value="AAA"/>
    <property type="match status" value="1"/>
</dbReference>
<evidence type="ECO:0000256" key="2">
    <source>
        <dbReference type="ARBA" id="ARBA00005417"/>
    </source>
</evidence>
<evidence type="ECO:0000256" key="4">
    <source>
        <dbReference type="ARBA" id="ARBA00022475"/>
    </source>
</evidence>
<keyword evidence="3" id="KW-0813">Transport</keyword>
<dbReference type="Pfam" id="PF00005">
    <property type="entry name" value="ABC_tran"/>
    <property type="match status" value="1"/>
</dbReference>
<dbReference type="GO" id="GO:0016887">
    <property type="term" value="F:ATP hydrolysis activity"/>
    <property type="evidence" value="ECO:0007669"/>
    <property type="project" value="InterPro"/>
</dbReference>
<evidence type="ECO:0000313" key="16">
    <source>
        <dbReference type="Proteomes" id="UP000425960"/>
    </source>
</evidence>